<dbReference type="GO" id="GO:0006629">
    <property type="term" value="P:lipid metabolic process"/>
    <property type="evidence" value="ECO:0007669"/>
    <property type="project" value="InterPro"/>
</dbReference>
<reference evidence="2" key="2">
    <citation type="submission" date="2021-04" db="EMBL/GenBank/DDBJ databases">
        <authorList>
            <person name="Gilroy R."/>
        </authorList>
    </citation>
    <scope>NUCLEOTIDE SEQUENCE</scope>
    <source>
        <strain evidence="2">CHK186-16707</strain>
    </source>
</reference>
<dbReference type="AlphaFoldDB" id="A0A9D2KLZ8"/>
<name>A0A9D2KLZ8_9BACT</name>
<dbReference type="EMBL" id="DXAN01000003">
    <property type="protein sequence ID" value="HJA08013.1"/>
    <property type="molecule type" value="Genomic_DNA"/>
</dbReference>
<accession>A0A9D2KLZ8</accession>
<reference evidence="2" key="1">
    <citation type="journal article" date="2021" name="PeerJ">
        <title>Extensive microbial diversity within the chicken gut microbiome revealed by metagenomics and culture.</title>
        <authorList>
            <person name="Gilroy R."/>
            <person name="Ravi A."/>
            <person name="Getino M."/>
            <person name="Pursley I."/>
            <person name="Horton D.L."/>
            <person name="Alikhan N.F."/>
            <person name="Baker D."/>
            <person name="Gharbi K."/>
            <person name="Hall N."/>
            <person name="Watson M."/>
            <person name="Adriaenssens E.M."/>
            <person name="Foster-Nyarko E."/>
            <person name="Jarju S."/>
            <person name="Secka A."/>
            <person name="Antonio M."/>
            <person name="Oren A."/>
            <person name="Chaudhuri R.R."/>
            <person name="La Ragione R."/>
            <person name="Hildebrand F."/>
            <person name="Pallen M.J."/>
        </authorList>
    </citation>
    <scope>NUCLEOTIDE SEQUENCE</scope>
    <source>
        <strain evidence="2">CHK186-16707</strain>
    </source>
</reference>
<dbReference type="SUPFAM" id="SSF53474">
    <property type="entry name" value="alpha/beta-Hydrolases"/>
    <property type="match status" value="1"/>
</dbReference>
<dbReference type="PANTHER" id="PTHR45856:SF21">
    <property type="entry name" value="FUNGAL LIPASE-LIKE DOMAIN-CONTAINING PROTEIN"/>
    <property type="match status" value="1"/>
</dbReference>
<dbReference type="Pfam" id="PF01764">
    <property type="entry name" value="Lipase_3"/>
    <property type="match status" value="1"/>
</dbReference>
<sequence>MNSARSSRLPIRTEAAWTPILSEGSWSLPTALNLAAFSALAYASPEGPGAAPRVLEALRRRTAQPRRFGKLNTRLVLRTASPNDALVEPYRETRLGVQLYLTSNRHSAVIFVQGTDGPRTILLDSARAQLSGNGGRNPLEERRPVLERLLTQALTLFNRELPVGDFLDHTTSLLDYLLAPDNRGAHTGFMVLAGAFLHSTAFHQALRAHDVRGKQLFMTGHSLGGALALLLARELQGLCRRRIHVYTYGCPRVGSPSFVRSIPRRILHYRMVNEGDPVAWLASGPQWKDHGRLRFLRGDGSPEVCLAPVRSRDWPPAHFLNAYAARLRRLLLHATGYADDDFPWLDP</sequence>
<evidence type="ECO:0000313" key="3">
    <source>
        <dbReference type="Proteomes" id="UP000824225"/>
    </source>
</evidence>
<dbReference type="Gene3D" id="3.40.50.1820">
    <property type="entry name" value="alpha/beta hydrolase"/>
    <property type="match status" value="1"/>
</dbReference>
<evidence type="ECO:0000313" key="2">
    <source>
        <dbReference type="EMBL" id="HJA08013.1"/>
    </source>
</evidence>
<dbReference type="PANTHER" id="PTHR45856">
    <property type="entry name" value="ALPHA/BETA-HYDROLASES SUPERFAMILY PROTEIN"/>
    <property type="match status" value="1"/>
</dbReference>
<organism evidence="2 3">
    <name type="scientific">Candidatus Mailhella merdigallinarum</name>
    <dbReference type="NCBI Taxonomy" id="2838658"/>
    <lineage>
        <taxon>Bacteria</taxon>
        <taxon>Pseudomonadati</taxon>
        <taxon>Thermodesulfobacteriota</taxon>
        <taxon>Desulfovibrionia</taxon>
        <taxon>Desulfovibrionales</taxon>
        <taxon>Desulfovibrionaceae</taxon>
        <taxon>Mailhella</taxon>
    </lineage>
</organism>
<feature type="domain" description="Fungal lipase-type" evidence="1">
    <location>
        <begin position="184"/>
        <end position="280"/>
    </location>
</feature>
<protein>
    <recommendedName>
        <fullName evidence="1">Fungal lipase-type domain-containing protein</fullName>
    </recommendedName>
</protein>
<dbReference type="InterPro" id="IPR051218">
    <property type="entry name" value="Sec_MonoDiacylglyc_Lipase"/>
</dbReference>
<gene>
    <name evidence="2" type="ORF">H9962_02305</name>
</gene>
<evidence type="ECO:0000259" key="1">
    <source>
        <dbReference type="Pfam" id="PF01764"/>
    </source>
</evidence>
<dbReference type="Proteomes" id="UP000824225">
    <property type="component" value="Unassembled WGS sequence"/>
</dbReference>
<dbReference type="InterPro" id="IPR029058">
    <property type="entry name" value="AB_hydrolase_fold"/>
</dbReference>
<comment type="caution">
    <text evidence="2">The sequence shown here is derived from an EMBL/GenBank/DDBJ whole genome shotgun (WGS) entry which is preliminary data.</text>
</comment>
<proteinExistence type="predicted"/>
<dbReference type="InterPro" id="IPR002921">
    <property type="entry name" value="Fungal_lipase-type"/>
</dbReference>